<evidence type="ECO:0000313" key="3">
    <source>
        <dbReference type="EMBL" id="PSN60487.1"/>
    </source>
</evidence>
<dbReference type="OrthoDB" id="3800332at2759"/>
<organism evidence="3 4">
    <name type="scientific">Corynespora cassiicola Philippines</name>
    <dbReference type="NCBI Taxonomy" id="1448308"/>
    <lineage>
        <taxon>Eukaryota</taxon>
        <taxon>Fungi</taxon>
        <taxon>Dikarya</taxon>
        <taxon>Ascomycota</taxon>
        <taxon>Pezizomycotina</taxon>
        <taxon>Dothideomycetes</taxon>
        <taxon>Pleosporomycetidae</taxon>
        <taxon>Pleosporales</taxon>
        <taxon>Corynesporascaceae</taxon>
        <taxon>Corynespora</taxon>
    </lineage>
</organism>
<feature type="compositionally biased region" description="Basic and acidic residues" evidence="2">
    <location>
        <begin position="40"/>
        <end position="50"/>
    </location>
</feature>
<feature type="compositionally biased region" description="Acidic residues" evidence="2">
    <location>
        <begin position="75"/>
        <end position="92"/>
    </location>
</feature>
<evidence type="ECO:0000256" key="2">
    <source>
        <dbReference type="SAM" id="MobiDB-lite"/>
    </source>
</evidence>
<feature type="coiled-coil region" evidence="1">
    <location>
        <begin position="257"/>
        <end position="307"/>
    </location>
</feature>
<reference evidence="3 4" key="1">
    <citation type="journal article" date="2018" name="Front. Microbiol.">
        <title>Genome-Wide Analysis of Corynespora cassiicola Leaf Fall Disease Putative Effectors.</title>
        <authorList>
            <person name="Lopez D."/>
            <person name="Ribeiro S."/>
            <person name="Label P."/>
            <person name="Fumanal B."/>
            <person name="Venisse J.S."/>
            <person name="Kohler A."/>
            <person name="de Oliveira R.R."/>
            <person name="Labutti K."/>
            <person name="Lipzen A."/>
            <person name="Lail K."/>
            <person name="Bauer D."/>
            <person name="Ohm R.A."/>
            <person name="Barry K.W."/>
            <person name="Spatafora J."/>
            <person name="Grigoriev I.V."/>
            <person name="Martin F.M."/>
            <person name="Pujade-Renaud V."/>
        </authorList>
    </citation>
    <scope>NUCLEOTIDE SEQUENCE [LARGE SCALE GENOMIC DNA]</scope>
    <source>
        <strain evidence="3 4">Philippines</strain>
    </source>
</reference>
<feature type="region of interest" description="Disordered" evidence="2">
    <location>
        <begin position="761"/>
        <end position="783"/>
    </location>
</feature>
<keyword evidence="1" id="KW-0175">Coiled coil</keyword>
<dbReference type="AlphaFoldDB" id="A0A2T2N4W6"/>
<dbReference type="EMBL" id="KZ678148">
    <property type="protein sequence ID" value="PSN60487.1"/>
    <property type="molecule type" value="Genomic_DNA"/>
</dbReference>
<feature type="region of interest" description="Disordered" evidence="2">
    <location>
        <begin position="1"/>
        <end position="119"/>
    </location>
</feature>
<accession>A0A2T2N4W6</accession>
<protein>
    <submittedName>
        <fullName evidence="3">Uncharacterized protein</fullName>
    </submittedName>
</protein>
<feature type="region of interest" description="Disordered" evidence="2">
    <location>
        <begin position="501"/>
        <end position="538"/>
    </location>
</feature>
<dbReference type="Proteomes" id="UP000240883">
    <property type="component" value="Unassembled WGS sequence"/>
</dbReference>
<feature type="compositionally biased region" description="Polar residues" evidence="2">
    <location>
        <begin position="517"/>
        <end position="538"/>
    </location>
</feature>
<keyword evidence="4" id="KW-1185">Reference proteome</keyword>
<gene>
    <name evidence="3" type="ORF">BS50DRAFT_654913</name>
</gene>
<name>A0A2T2N4W6_CORCC</name>
<evidence type="ECO:0000256" key="1">
    <source>
        <dbReference type="SAM" id="Coils"/>
    </source>
</evidence>
<feature type="compositionally biased region" description="Low complexity" evidence="2">
    <location>
        <begin position="501"/>
        <end position="510"/>
    </location>
</feature>
<feature type="compositionally biased region" description="Basic and acidic residues" evidence="2">
    <location>
        <begin position="769"/>
        <end position="783"/>
    </location>
</feature>
<evidence type="ECO:0000313" key="4">
    <source>
        <dbReference type="Proteomes" id="UP000240883"/>
    </source>
</evidence>
<sequence>MASNEVLTPMAEVVGPSTFSPPVNRSLKRASPNQDPQPPENKDKANEKRQPQVLPPFQNIRHPEVQSKPVLIHLDDDDDDGDEDMSVDEEDVQSQQNLLDIGAKSQAERRSTPMKIPEEIRKMNRELSPLVRQWWKGGAIPKSHEASFGKIEIKVNKICHEIAEKEFAEALQQELRKQVDAKQIAADDESKKQQFKKDFWEYGSRSTLDSEEPKWNFSYFDKLSPGEKPQAWMHKWKSYAEVFRFPKSQIQGHILSLGTSMKKVEKLKEQIKNLQVDEVTDNMEEKKEGAKSSHEELTRELSKTKKNVIEGALIFTQIIDDHQLEAKLLIPDQYKVLFSDLVNESEATKSTHRKFLSNLMNPLEEQKEIWEVARPEMKAFFQQAVNSQGNIPKMKEIVDGMREKNEKLALTNQELGIVSYDHQIPYSDMKAIVRNKERKQDDEVERRLKKIKALMAVWWDHSDLQNVFPSQVGDVRLSDEQLLQQREKLLRITQGEDSQSLFESLSSSSLDTVPEPKSSSPETASQLASHSSNPPSTDIENIIEEFELEDDTIQMMLYDDGRTEYGKIEATRPCRTGNIRFSRFIVNAGTESAPFYKVIKGSDLGPGGAETFHENKWQSLHTRFDLATRKQSMKQVGGCTIKSIGPCIEMAQESSPRLTKSGKPYRPDMYVKVQYHEDKTKNPDSDSHSTIEWLTRTELGQLMGKKYAETQEKILMVKYKKRQMYFDECKKQQLNPETKKPLSAEDSEVYPWLLSDDAVLPKATVTKQTDNDGDHDMGMDEDL</sequence>
<feature type="compositionally biased region" description="Basic and acidic residues" evidence="2">
    <location>
        <begin position="106"/>
        <end position="119"/>
    </location>
</feature>
<proteinExistence type="predicted"/>